<dbReference type="EMBL" id="NBNE01001763">
    <property type="protein sequence ID" value="OWZ12750.1"/>
    <property type="molecule type" value="Genomic_DNA"/>
</dbReference>
<keyword evidence="2" id="KW-0732">Signal</keyword>
<evidence type="ECO:0000256" key="1">
    <source>
        <dbReference type="ARBA" id="ARBA00022737"/>
    </source>
</evidence>
<dbReference type="STRING" id="4795.A0A225W7D6"/>
<dbReference type="InterPro" id="IPR001611">
    <property type="entry name" value="Leu-rich_rpt"/>
</dbReference>
<feature type="signal peptide" evidence="2">
    <location>
        <begin position="1"/>
        <end position="16"/>
    </location>
</feature>
<proteinExistence type="predicted"/>
<reference evidence="4" key="1">
    <citation type="submission" date="2017-03" db="EMBL/GenBank/DDBJ databases">
        <title>Phytopthora megakarya and P. palmivora, two closely related causual agents of cacao black pod achieved similar genome size and gene model numbers by different mechanisms.</title>
        <authorList>
            <person name="Ali S."/>
            <person name="Shao J."/>
            <person name="Larry D.J."/>
            <person name="Kronmiller B."/>
            <person name="Shen D."/>
            <person name="Strem M.D."/>
            <person name="Melnick R.L."/>
            <person name="Guiltinan M.J."/>
            <person name="Tyler B.M."/>
            <person name="Meinhardt L.W."/>
            <person name="Bailey B.A."/>
        </authorList>
    </citation>
    <scope>NUCLEOTIDE SEQUENCE [LARGE SCALE GENOMIC DNA]</scope>
    <source>
        <strain evidence="4">zdho120</strain>
    </source>
</reference>
<dbReference type="Proteomes" id="UP000198211">
    <property type="component" value="Unassembled WGS sequence"/>
</dbReference>
<name>A0A225W7D6_9STRA</name>
<sequence length="420" mass="46106">MTSLIAMSTLFTSSLAILELSSCRLPRQAGIILSQSLPACISLRHLLLADNNIRDGGLRAIADALKLPNASSDKAVVVVLGQKDLSVPMLEHLDISRNGITSTGFTSLMQIPLRRMSVKFNAIASGVGSLLMNNTSTLETLCLQGNPLSEDGKLELVRSLFRRRDKTGKSTLRVLDLRGCGFNCSDGLDLLQRSFLQAATANQQCPLHKLYLDDKVSPTDENLDDQRFRDDCKYLKEMATAKFPSLCLLFESDANMEIFPGPIQQSKPESSKRNINDKVSSTNVEAFVSTLGLTSELEAVAMETKTRVNDTLSSVAKLPVSGRALRSEYTRTDESVILHPGVSDQLSKPAAIVQAHHLQTSSIASSSTMRVEAVAPLPVQHIDVEYVISKTIECMSLNFEMRLGQFLSRMETQQQERVCQ</sequence>
<keyword evidence="1" id="KW-0677">Repeat</keyword>
<evidence type="ECO:0000256" key="2">
    <source>
        <dbReference type="SAM" id="SignalP"/>
    </source>
</evidence>
<evidence type="ECO:0000313" key="3">
    <source>
        <dbReference type="EMBL" id="OWZ12750.1"/>
    </source>
</evidence>
<dbReference type="PANTHER" id="PTHR24111">
    <property type="entry name" value="LEUCINE-RICH REPEAT-CONTAINING PROTEIN 34"/>
    <property type="match status" value="1"/>
</dbReference>
<protein>
    <submittedName>
        <fullName evidence="3">Uncharacterized protein</fullName>
    </submittedName>
</protein>
<dbReference type="InterPro" id="IPR032675">
    <property type="entry name" value="LRR_dom_sf"/>
</dbReference>
<dbReference type="PANTHER" id="PTHR24111:SF0">
    <property type="entry name" value="LEUCINE-RICH REPEAT-CONTAINING PROTEIN"/>
    <property type="match status" value="1"/>
</dbReference>
<dbReference type="Gene3D" id="3.80.10.10">
    <property type="entry name" value="Ribonuclease Inhibitor"/>
    <property type="match status" value="1"/>
</dbReference>
<organism evidence="3 4">
    <name type="scientific">Phytophthora megakarya</name>
    <dbReference type="NCBI Taxonomy" id="4795"/>
    <lineage>
        <taxon>Eukaryota</taxon>
        <taxon>Sar</taxon>
        <taxon>Stramenopiles</taxon>
        <taxon>Oomycota</taxon>
        <taxon>Peronosporomycetes</taxon>
        <taxon>Peronosporales</taxon>
        <taxon>Peronosporaceae</taxon>
        <taxon>Phytophthora</taxon>
    </lineage>
</organism>
<dbReference type="Pfam" id="PF13516">
    <property type="entry name" value="LRR_6"/>
    <property type="match status" value="2"/>
</dbReference>
<dbReference type="SUPFAM" id="SSF52047">
    <property type="entry name" value="RNI-like"/>
    <property type="match status" value="1"/>
</dbReference>
<accession>A0A225W7D6</accession>
<dbReference type="SMART" id="SM00368">
    <property type="entry name" value="LRR_RI"/>
    <property type="match status" value="4"/>
</dbReference>
<gene>
    <name evidence="3" type="ORF">PHMEG_00014036</name>
</gene>
<feature type="chain" id="PRO_5012081734" evidence="2">
    <location>
        <begin position="17"/>
        <end position="420"/>
    </location>
</feature>
<dbReference type="AlphaFoldDB" id="A0A225W7D6"/>
<evidence type="ECO:0000313" key="4">
    <source>
        <dbReference type="Proteomes" id="UP000198211"/>
    </source>
</evidence>
<dbReference type="InterPro" id="IPR052201">
    <property type="entry name" value="LRR-containing_regulator"/>
</dbReference>
<comment type="caution">
    <text evidence="3">The sequence shown here is derived from an EMBL/GenBank/DDBJ whole genome shotgun (WGS) entry which is preliminary data.</text>
</comment>
<dbReference type="OrthoDB" id="120976at2759"/>
<keyword evidence="4" id="KW-1185">Reference proteome</keyword>